<feature type="non-terminal residue" evidence="6">
    <location>
        <position position="896"/>
    </location>
</feature>
<accession>A0ABR3ETT2</accession>
<feature type="compositionally biased region" description="Low complexity" evidence="5">
    <location>
        <begin position="736"/>
        <end position="774"/>
    </location>
</feature>
<comment type="catalytic activity">
    <reaction evidence="3">
        <text>L-seryl-[protein] + ATP = O-phospho-L-seryl-[protein] + ADP + H(+)</text>
        <dbReference type="Rhea" id="RHEA:17989"/>
        <dbReference type="Rhea" id="RHEA-COMP:9863"/>
        <dbReference type="Rhea" id="RHEA-COMP:11604"/>
        <dbReference type="ChEBI" id="CHEBI:15378"/>
        <dbReference type="ChEBI" id="CHEBI:29999"/>
        <dbReference type="ChEBI" id="CHEBI:30616"/>
        <dbReference type="ChEBI" id="CHEBI:83421"/>
        <dbReference type="ChEBI" id="CHEBI:456216"/>
        <dbReference type="EC" id="2.7.11.1"/>
    </reaction>
</comment>
<feature type="compositionally biased region" description="Low complexity" evidence="5">
    <location>
        <begin position="806"/>
        <end position="826"/>
    </location>
</feature>
<gene>
    <name evidence="6" type="ORF">V5O48_015712</name>
</gene>
<comment type="caution">
    <text evidence="6">The sequence shown here is derived from an EMBL/GenBank/DDBJ whole genome shotgun (WGS) entry which is preliminary data.</text>
</comment>
<feature type="compositionally biased region" description="Polar residues" evidence="5">
    <location>
        <begin position="710"/>
        <end position="723"/>
    </location>
</feature>
<feature type="compositionally biased region" description="Low complexity" evidence="5">
    <location>
        <begin position="638"/>
        <end position="651"/>
    </location>
</feature>
<feature type="coiled-coil region" evidence="4">
    <location>
        <begin position="414"/>
        <end position="441"/>
    </location>
</feature>
<evidence type="ECO:0000256" key="2">
    <source>
        <dbReference type="ARBA" id="ARBA00047899"/>
    </source>
</evidence>
<keyword evidence="7" id="KW-1185">Reference proteome</keyword>
<evidence type="ECO:0000313" key="6">
    <source>
        <dbReference type="EMBL" id="KAL0566307.1"/>
    </source>
</evidence>
<keyword evidence="1" id="KW-0597">Phosphoprotein</keyword>
<feature type="compositionally biased region" description="Polar residues" evidence="5">
    <location>
        <begin position="183"/>
        <end position="198"/>
    </location>
</feature>
<protein>
    <submittedName>
        <fullName evidence="6">Uncharacterized protein</fullName>
    </submittedName>
</protein>
<evidence type="ECO:0000256" key="4">
    <source>
        <dbReference type="SAM" id="Coils"/>
    </source>
</evidence>
<evidence type="ECO:0000313" key="7">
    <source>
        <dbReference type="Proteomes" id="UP001465976"/>
    </source>
</evidence>
<feature type="compositionally biased region" description="Polar residues" evidence="5">
    <location>
        <begin position="587"/>
        <end position="621"/>
    </location>
</feature>
<comment type="catalytic activity">
    <reaction evidence="2">
        <text>L-threonyl-[protein] + ATP = O-phospho-L-threonyl-[protein] + ADP + H(+)</text>
        <dbReference type="Rhea" id="RHEA:46608"/>
        <dbReference type="Rhea" id="RHEA-COMP:11060"/>
        <dbReference type="Rhea" id="RHEA-COMP:11605"/>
        <dbReference type="ChEBI" id="CHEBI:15378"/>
        <dbReference type="ChEBI" id="CHEBI:30013"/>
        <dbReference type="ChEBI" id="CHEBI:30616"/>
        <dbReference type="ChEBI" id="CHEBI:61977"/>
        <dbReference type="ChEBI" id="CHEBI:456216"/>
        <dbReference type="EC" id="2.7.11.1"/>
    </reaction>
</comment>
<name>A0ABR3ETT2_9AGAR</name>
<dbReference type="PANTHER" id="PTHR22988">
    <property type="entry name" value="MYOTONIC DYSTROPHY S/T KINASE-RELATED"/>
    <property type="match status" value="1"/>
</dbReference>
<evidence type="ECO:0000256" key="5">
    <source>
        <dbReference type="SAM" id="MobiDB-lite"/>
    </source>
</evidence>
<feature type="coiled-coil region" evidence="4">
    <location>
        <begin position="484"/>
        <end position="515"/>
    </location>
</feature>
<feature type="compositionally biased region" description="Basic residues" evidence="5">
    <location>
        <begin position="854"/>
        <end position="867"/>
    </location>
</feature>
<reference evidence="6 7" key="1">
    <citation type="submission" date="2024-02" db="EMBL/GenBank/DDBJ databases">
        <title>A draft genome for the cacao thread blight pathogen Marasmius crinis-equi.</title>
        <authorList>
            <person name="Cohen S.P."/>
            <person name="Baruah I.K."/>
            <person name="Amoako-Attah I."/>
            <person name="Bukari Y."/>
            <person name="Meinhardt L.W."/>
            <person name="Bailey B.A."/>
        </authorList>
    </citation>
    <scope>NUCLEOTIDE SEQUENCE [LARGE SCALE GENOMIC DNA]</scope>
    <source>
        <strain evidence="6 7">GH-76</strain>
    </source>
</reference>
<proteinExistence type="predicted"/>
<dbReference type="InterPro" id="IPR050839">
    <property type="entry name" value="Rho-assoc_Ser/Thr_Kinase"/>
</dbReference>
<feature type="region of interest" description="Disordered" evidence="5">
    <location>
        <begin position="120"/>
        <end position="227"/>
    </location>
</feature>
<evidence type="ECO:0000256" key="1">
    <source>
        <dbReference type="ARBA" id="ARBA00022553"/>
    </source>
</evidence>
<feature type="compositionally biased region" description="Low complexity" evidence="5">
    <location>
        <begin position="133"/>
        <end position="151"/>
    </location>
</feature>
<dbReference type="Proteomes" id="UP001465976">
    <property type="component" value="Unassembled WGS sequence"/>
</dbReference>
<keyword evidence="4" id="KW-0175">Coiled coil</keyword>
<evidence type="ECO:0000256" key="3">
    <source>
        <dbReference type="ARBA" id="ARBA00048679"/>
    </source>
</evidence>
<sequence>MNPTPQDLVEAYIPNAVAEFKGKFLEEYTRQPTAVEIVRWYEESKNKQEELTCARCTILSIPCSSESDTTVACKQCEENTSAAFCTRISIERATRMKRMFNLDTATYESLARVHAGIQEKGPHPAASNMLSRAPSSSEPLRSTSSSSSPTASDRERSAQAPPPPDAQPSTSPITPTFIPETSASAPTTSANDGNTGSQENKKPRRRQSQGQQRTSPKKRPGSSMTDRIKKLESQLQAADKLTEDGKAALEQARAELEDAKTQKVDYEAKFEEEMARNTELYQQLEALRRENADKTRTSKRLEEQVKGWEIDKQKLRECEDKVKELEAAVEKGKGELRRTKKRLEDRQKEVSVELERSNRERDIMKVELEKCKGEKDTVKAELDRETAEHAKSRQNLEEGYKAVQEAVEVYTADASRWRNENETLKTANNDQEATIRELMDNAKSRDDEITRLNQSIETLKGDNEEIHRSQTELQQKAIISDADAEKLNGELKCSKAELNKVKIALSEEQKNAEQNARTTRYAQAKMNEKNSQLDITRAKVDGLVSDLANVTNKYAEGKGSRKAVLDMCDRLGPCLIVVSEDIEQAKSSLSMNAGSPNRPSQAESNAPSRASSFKPSPSVSARHTDPLQLKPTTAPVRSTEASEAHSSSKSKPMFPTFIRKAFTPPVASTNSFEKPPTSSSSEPAPSGSNGTSAAALVPSRGSPEPPVSLSKPTSSNPARKPSTTPVPPMKASGEQPTSSSSLPKLTSASAPISSTTALTATKASGQPTTSSSSSLPKATFSTFGPRPSTSSLPISKPASSASARQTKSTPSRPKPSSSFSSRSQSRATKDREFDVVPSSDIEEGMDVVPERPASKSRRSALSKKRAIRSPEGSESDSESEPKPEPLAPAKRKTPPT</sequence>
<organism evidence="6 7">
    <name type="scientific">Marasmius crinis-equi</name>
    <dbReference type="NCBI Taxonomy" id="585013"/>
    <lineage>
        <taxon>Eukaryota</taxon>
        <taxon>Fungi</taxon>
        <taxon>Dikarya</taxon>
        <taxon>Basidiomycota</taxon>
        <taxon>Agaricomycotina</taxon>
        <taxon>Agaricomycetes</taxon>
        <taxon>Agaricomycetidae</taxon>
        <taxon>Agaricales</taxon>
        <taxon>Marasmiineae</taxon>
        <taxon>Marasmiaceae</taxon>
        <taxon>Marasmius</taxon>
    </lineage>
</organism>
<feature type="compositionally biased region" description="Polar residues" evidence="5">
    <location>
        <begin position="775"/>
        <end position="805"/>
    </location>
</feature>
<feature type="region of interest" description="Disordered" evidence="5">
    <location>
        <begin position="587"/>
        <end position="896"/>
    </location>
</feature>
<feature type="coiled-coil region" evidence="4">
    <location>
        <begin position="242"/>
        <end position="388"/>
    </location>
</feature>
<feature type="compositionally biased region" description="Low complexity" evidence="5">
    <location>
        <begin position="167"/>
        <end position="182"/>
    </location>
</feature>
<dbReference type="EMBL" id="JBAHYK010001941">
    <property type="protein sequence ID" value="KAL0566307.1"/>
    <property type="molecule type" value="Genomic_DNA"/>
</dbReference>
<feature type="compositionally biased region" description="Low complexity" evidence="5">
    <location>
        <begin position="675"/>
        <end position="688"/>
    </location>
</feature>
<dbReference type="PANTHER" id="PTHR22988:SF71">
    <property type="entry name" value="CITRON RHO-INTERACTING KINASE"/>
    <property type="match status" value="1"/>
</dbReference>